<comment type="caution">
    <text evidence="1">The sequence shown here is derived from an EMBL/GenBank/DDBJ whole genome shotgun (WGS) entry which is preliminary data.</text>
</comment>
<evidence type="ECO:0000313" key="1">
    <source>
        <dbReference type="EMBL" id="KMQ87119.1"/>
    </source>
</evidence>
<keyword evidence="2" id="KW-1185">Reference proteome</keyword>
<accession>A0A0J7KA24</accession>
<dbReference type="Proteomes" id="UP000036403">
    <property type="component" value="Unassembled WGS sequence"/>
</dbReference>
<dbReference type="OrthoDB" id="8188638at2759"/>
<dbReference type="STRING" id="67767.A0A0J7KA24"/>
<dbReference type="PaxDb" id="67767-A0A0J7KA24"/>
<organism evidence="1 2">
    <name type="scientific">Lasius niger</name>
    <name type="common">Black garden ant</name>
    <dbReference type="NCBI Taxonomy" id="67767"/>
    <lineage>
        <taxon>Eukaryota</taxon>
        <taxon>Metazoa</taxon>
        <taxon>Ecdysozoa</taxon>
        <taxon>Arthropoda</taxon>
        <taxon>Hexapoda</taxon>
        <taxon>Insecta</taxon>
        <taxon>Pterygota</taxon>
        <taxon>Neoptera</taxon>
        <taxon>Endopterygota</taxon>
        <taxon>Hymenoptera</taxon>
        <taxon>Apocrita</taxon>
        <taxon>Aculeata</taxon>
        <taxon>Formicoidea</taxon>
        <taxon>Formicidae</taxon>
        <taxon>Formicinae</taxon>
        <taxon>Lasius</taxon>
        <taxon>Lasius</taxon>
    </lineage>
</organism>
<gene>
    <name evidence="1" type="ORF">RF55_13695</name>
</gene>
<proteinExistence type="predicted"/>
<dbReference type="EMBL" id="LBMM01010958">
    <property type="protein sequence ID" value="KMQ87119.1"/>
    <property type="molecule type" value="Genomic_DNA"/>
</dbReference>
<dbReference type="AlphaFoldDB" id="A0A0J7KA24"/>
<dbReference type="CDD" id="cd09272">
    <property type="entry name" value="RNase_HI_RT_Ty1"/>
    <property type="match status" value="1"/>
</dbReference>
<dbReference type="PANTHER" id="PTHR11439">
    <property type="entry name" value="GAG-POL-RELATED RETROTRANSPOSON"/>
    <property type="match status" value="1"/>
</dbReference>
<protein>
    <submittedName>
        <fullName evidence="1">Retrovirus-related pol polyprotein from transposon tnt 1-94</fullName>
    </submittedName>
</protein>
<dbReference type="PANTHER" id="PTHR11439:SF483">
    <property type="entry name" value="PEPTIDE SYNTHASE GLIP-LIKE, PUTATIVE (AFU_ORTHOLOGUE AFUA_3G12920)-RELATED"/>
    <property type="match status" value="1"/>
</dbReference>
<evidence type="ECO:0000313" key="2">
    <source>
        <dbReference type="Proteomes" id="UP000036403"/>
    </source>
</evidence>
<reference evidence="1 2" key="1">
    <citation type="submission" date="2015-04" db="EMBL/GenBank/DDBJ databases">
        <title>Lasius niger genome sequencing.</title>
        <authorList>
            <person name="Konorov E.A."/>
            <person name="Nikitin M.A."/>
            <person name="Kirill M.V."/>
            <person name="Chang P."/>
        </authorList>
    </citation>
    <scope>NUCLEOTIDE SEQUENCE [LARGE SCALE GENOMIC DNA]</scope>
    <source>
        <tissue evidence="1">Whole</tissue>
    </source>
</reference>
<sequence>MKGLGEAKSFLGLEIQQDKSKGEVKISQSRYIRKTIEKFGMADCKSVGTPADLNVKLEEEIFDSMENTTKEENDAAFKDRYLEAVGSLLYIAQLTRPDIAKSVNAVSRFCKKSKNIHWTAVKCIFRYLKGTADFCLKYSRANKSKLLGFSDADWGNDKHDRRSISGCTFLLNGAAISWHSKKQRTTALSTVEAEYIALASTCQEAAWLENLVREMELNHEKCE</sequence>
<name>A0A0J7KA24_LASNI</name>